<comment type="subcellular location">
    <subcellularLocation>
        <location evidence="2">Cytoplasm</location>
    </subcellularLocation>
    <subcellularLocation>
        <location evidence="1">Nucleus</location>
    </subcellularLocation>
</comment>
<sequence>MLPFLSLGRMRNPKRPALSAPTPKSKPTTETDHASLNILVMLLVLTLLLGETFVGFNRATVSVRLRLLFSSPPSSFAVAPHRAPSLNLHGPQREPSRAPPSTSFRKARVVDGSMNLIEDGGWIRRRWAKPSEARDAEEAAAGEAARADAPCASAFYDANGCLRGRRRRSRQEEFEGGLDDLDDDDDEEEEGGERGRKEEDDEEGVRVSIGLDPTLDREEEEDKYDREAFGREDAADRVYMNDIMDDGINMSINSIVPDLLDDSIEEVYRFSKDPRADIRAASARLREDDGSAKDGDSQLAAQTNEFPTVGLQTKKAVEDVNVKPILKRKEEQADLKPRKRVRFDASVKDPEADMFEHDEDSPMVPQSMDVVTEKESTPTLSESPGVPDYVRNPSKYTRYTLDIPESTDESNRRALADLHHLLGRSDPNSETPVEIPSSVTFIPRKKPVDAMAVDEGPRTSDSNSSVIGMVAGASDETDQCVMDEDDSRASAPPQMHTNSKASSRHYRSSRTEDDE</sequence>
<comment type="function">
    <text evidence="10">Protein associated with the U5 snRNP, during its maturation and its post-splicing recycling and which is required for spliceosomal tri-snRNP complex assembly in the nucleus. Has a molecular sequestering activity and transiently hinders SNRNP200 binding sites for constitutive splicing factors that intervene later during the assembly of the spliceosome and splicing. Together with its molecular sequestering activity, may also function as a molecular adapter and placeholder, coordinating the assembly of the U5 snRNP and its association with the U4/U6 di-snRNP.</text>
</comment>
<keyword evidence="5" id="KW-0507">mRNA processing</keyword>
<keyword evidence="6" id="KW-0747">Spliceosome</keyword>
<feature type="region of interest" description="Disordered" evidence="11">
    <location>
        <begin position="1"/>
        <end position="30"/>
    </location>
</feature>
<keyword evidence="13" id="KW-1185">Reference proteome</keyword>
<evidence type="ECO:0000256" key="8">
    <source>
        <dbReference type="ARBA" id="ARBA00023242"/>
    </source>
</evidence>
<evidence type="ECO:0000256" key="11">
    <source>
        <dbReference type="SAM" id="MobiDB-lite"/>
    </source>
</evidence>
<evidence type="ECO:0000256" key="6">
    <source>
        <dbReference type="ARBA" id="ARBA00022728"/>
    </source>
</evidence>
<evidence type="ECO:0000256" key="10">
    <source>
        <dbReference type="ARBA" id="ARBA00045970"/>
    </source>
</evidence>
<keyword evidence="4" id="KW-0963">Cytoplasm</keyword>
<dbReference type="Pfam" id="PF15264">
    <property type="entry name" value="TSSC4"/>
    <property type="match status" value="1"/>
</dbReference>
<organism evidence="12 13">
    <name type="scientific">Paspalum notatum var. saurae</name>
    <dbReference type="NCBI Taxonomy" id="547442"/>
    <lineage>
        <taxon>Eukaryota</taxon>
        <taxon>Viridiplantae</taxon>
        <taxon>Streptophyta</taxon>
        <taxon>Embryophyta</taxon>
        <taxon>Tracheophyta</taxon>
        <taxon>Spermatophyta</taxon>
        <taxon>Magnoliopsida</taxon>
        <taxon>Liliopsida</taxon>
        <taxon>Poales</taxon>
        <taxon>Poaceae</taxon>
        <taxon>PACMAD clade</taxon>
        <taxon>Panicoideae</taxon>
        <taxon>Andropogonodae</taxon>
        <taxon>Paspaleae</taxon>
        <taxon>Paspalinae</taxon>
        <taxon>Paspalum</taxon>
    </lineage>
</organism>
<proteinExistence type="inferred from homology"/>
<gene>
    <name evidence="12" type="ORF">U9M48_032338</name>
</gene>
<evidence type="ECO:0000313" key="13">
    <source>
        <dbReference type="Proteomes" id="UP001341281"/>
    </source>
</evidence>
<protein>
    <recommendedName>
        <fullName evidence="9">U5 small nuclear ribonucleoprotein TSSC4</fullName>
    </recommendedName>
</protein>
<dbReference type="GO" id="GO:0008380">
    <property type="term" value="P:RNA splicing"/>
    <property type="evidence" value="ECO:0007669"/>
    <property type="project" value="UniProtKB-KW"/>
</dbReference>
<name>A0AAQ3U7K1_PASNO</name>
<evidence type="ECO:0000256" key="5">
    <source>
        <dbReference type="ARBA" id="ARBA00022664"/>
    </source>
</evidence>
<evidence type="ECO:0000256" key="7">
    <source>
        <dbReference type="ARBA" id="ARBA00023187"/>
    </source>
</evidence>
<dbReference type="GO" id="GO:0005737">
    <property type="term" value="C:cytoplasm"/>
    <property type="evidence" value="ECO:0007669"/>
    <property type="project" value="UniProtKB-SubCell"/>
</dbReference>
<keyword evidence="7" id="KW-0508">mRNA splicing</keyword>
<evidence type="ECO:0000256" key="9">
    <source>
        <dbReference type="ARBA" id="ARBA00035304"/>
    </source>
</evidence>
<evidence type="ECO:0000256" key="3">
    <source>
        <dbReference type="ARBA" id="ARBA00010362"/>
    </source>
</evidence>
<feature type="compositionally biased region" description="Acidic residues" evidence="11">
    <location>
        <begin position="174"/>
        <end position="191"/>
    </location>
</feature>
<dbReference type="Proteomes" id="UP001341281">
    <property type="component" value="Chromosome 07"/>
</dbReference>
<dbReference type="PANTHER" id="PTHR13445:SF3">
    <property type="entry name" value="U5 SMALL NUCLEAR RIBONUCLEOPROTEIN TSSC4"/>
    <property type="match status" value="1"/>
</dbReference>
<evidence type="ECO:0000256" key="4">
    <source>
        <dbReference type="ARBA" id="ARBA00022490"/>
    </source>
</evidence>
<reference evidence="12 13" key="1">
    <citation type="submission" date="2024-02" db="EMBL/GenBank/DDBJ databases">
        <title>High-quality chromosome-scale genome assembly of Pensacola bahiagrass (Paspalum notatum Flugge var. saurae).</title>
        <authorList>
            <person name="Vega J.M."/>
            <person name="Podio M."/>
            <person name="Orjuela J."/>
            <person name="Siena L.A."/>
            <person name="Pessino S.C."/>
            <person name="Combes M.C."/>
            <person name="Mariac C."/>
            <person name="Albertini E."/>
            <person name="Pupilli F."/>
            <person name="Ortiz J.P.A."/>
            <person name="Leblanc O."/>
        </authorList>
    </citation>
    <scope>NUCLEOTIDE SEQUENCE [LARGE SCALE GENOMIC DNA]</scope>
    <source>
        <strain evidence="12">R1</strain>
        <tissue evidence="12">Leaf</tissue>
    </source>
</reference>
<feature type="region of interest" description="Disordered" evidence="11">
    <location>
        <begin position="75"/>
        <end position="104"/>
    </location>
</feature>
<evidence type="ECO:0000256" key="2">
    <source>
        <dbReference type="ARBA" id="ARBA00004496"/>
    </source>
</evidence>
<feature type="region of interest" description="Disordered" evidence="11">
    <location>
        <begin position="166"/>
        <end position="229"/>
    </location>
</feature>
<accession>A0AAQ3U7K1</accession>
<evidence type="ECO:0000256" key="1">
    <source>
        <dbReference type="ARBA" id="ARBA00004123"/>
    </source>
</evidence>
<keyword evidence="8" id="KW-0539">Nucleus</keyword>
<dbReference type="GO" id="GO:0005681">
    <property type="term" value="C:spliceosomal complex"/>
    <property type="evidence" value="ECO:0007669"/>
    <property type="project" value="UniProtKB-KW"/>
</dbReference>
<comment type="similarity">
    <text evidence="3">Belongs to the TSSC4 family.</text>
</comment>
<dbReference type="InterPro" id="IPR029338">
    <property type="entry name" value="TSSC4"/>
</dbReference>
<dbReference type="EMBL" id="CP144751">
    <property type="protein sequence ID" value="WVZ85402.1"/>
    <property type="molecule type" value="Genomic_DNA"/>
</dbReference>
<feature type="compositionally biased region" description="Acidic residues" evidence="11">
    <location>
        <begin position="475"/>
        <end position="486"/>
    </location>
</feature>
<evidence type="ECO:0000313" key="12">
    <source>
        <dbReference type="EMBL" id="WVZ85402.1"/>
    </source>
</evidence>
<dbReference type="PANTHER" id="PTHR13445">
    <property type="entry name" value="TUMOR SUPPRESSING SUBTRANSFERABLE CANDIDATE 4 TSSC4"/>
    <property type="match status" value="1"/>
</dbReference>
<dbReference type="AlphaFoldDB" id="A0AAQ3U7K1"/>
<dbReference type="GO" id="GO:0006397">
    <property type="term" value="P:mRNA processing"/>
    <property type="evidence" value="ECO:0007669"/>
    <property type="project" value="UniProtKB-KW"/>
</dbReference>
<feature type="region of interest" description="Disordered" evidence="11">
    <location>
        <begin position="446"/>
        <end position="515"/>
    </location>
</feature>